<reference evidence="7 8" key="1">
    <citation type="submission" date="2019-03" db="EMBL/GenBank/DDBJ databases">
        <title>An improved genome assembly of the fluke Schistosoma japonicum.</title>
        <authorList>
            <person name="Hu W."/>
            <person name="Luo F."/>
            <person name="Yin M."/>
            <person name="Mo X."/>
            <person name="Sun C."/>
            <person name="Wu Q."/>
            <person name="Zhu B."/>
            <person name="Xiang M."/>
            <person name="Wang J."/>
            <person name="Wang Y."/>
            <person name="Zhang T."/>
            <person name="Xu B."/>
            <person name="Zheng H."/>
            <person name="Feng Z."/>
        </authorList>
    </citation>
    <scope>NUCLEOTIDE SEQUENCE [LARGE SCALE GENOMIC DNA]</scope>
    <source>
        <strain evidence="7">HuSjv2</strain>
        <tissue evidence="7">Worms</tissue>
    </source>
</reference>
<gene>
    <name evidence="7" type="ORF">EWB00_002158</name>
</gene>
<comment type="caution">
    <text evidence="7">The sequence shown here is derived from an EMBL/GenBank/DDBJ whole genome shotgun (WGS) entry which is preliminary data.</text>
</comment>
<keyword evidence="3" id="KW-0732">Signal</keyword>
<evidence type="ECO:0000256" key="2">
    <source>
        <dbReference type="ARBA" id="ARBA00022525"/>
    </source>
</evidence>
<dbReference type="Pfam" id="PF11703">
    <property type="entry name" value="UPF0506"/>
    <property type="match status" value="1"/>
</dbReference>
<comment type="subcellular location">
    <subcellularLocation>
        <location evidence="1">Secreted</location>
    </subcellularLocation>
</comment>
<accession>A0A4Z2DDF0</accession>
<evidence type="ECO:0000259" key="6">
    <source>
        <dbReference type="Pfam" id="PF11703"/>
    </source>
</evidence>
<dbReference type="OrthoDB" id="6276447at2759"/>
<evidence type="ECO:0000256" key="4">
    <source>
        <dbReference type="ARBA" id="ARBA00022854"/>
    </source>
</evidence>
<evidence type="ECO:0000313" key="8">
    <source>
        <dbReference type="Proteomes" id="UP000311919"/>
    </source>
</evidence>
<evidence type="ECO:0000313" key="7">
    <source>
        <dbReference type="EMBL" id="TNN14436.1"/>
    </source>
</evidence>
<evidence type="ECO:0000256" key="3">
    <source>
        <dbReference type="ARBA" id="ARBA00022729"/>
    </source>
</evidence>
<keyword evidence="8" id="KW-1185">Reference proteome</keyword>
<name>A0A4Z2DDF0_SCHJA</name>
<sequence>MSSVVRPYNHPKDGNLKSGISHLELHSRAPKASSTDVRIPYFRENVCPSLMVFFYNIPRILNSRGQITFKSSEFWRENNLPCKNLGSFCRKLPFSQRCCDTTVCDLNAPFSGTCVRCLDKGRFCLRSSECCNKYCFFFKCR</sequence>
<protein>
    <recommendedName>
        <fullName evidence="6">UPF0506 domain-containing protein</fullName>
    </recommendedName>
</protein>
<dbReference type="AlphaFoldDB" id="A0A4Z2DDF0"/>
<dbReference type="EMBL" id="SKCS01000175">
    <property type="protein sequence ID" value="TNN14436.1"/>
    <property type="molecule type" value="Genomic_DNA"/>
</dbReference>
<evidence type="ECO:0000256" key="5">
    <source>
        <dbReference type="ARBA" id="ARBA00023157"/>
    </source>
</evidence>
<proteinExistence type="predicted"/>
<keyword evidence="4" id="KW-0960">Knottin</keyword>
<dbReference type="GO" id="GO:0005576">
    <property type="term" value="C:extracellular region"/>
    <property type="evidence" value="ECO:0007669"/>
    <property type="project" value="UniProtKB-SubCell"/>
</dbReference>
<evidence type="ECO:0000256" key="1">
    <source>
        <dbReference type="ARBA" id="ARBA00004613"/>
    </source>
</evidence>
<keyword evidence="5" id="KW-1015">Disulfide bond</keyword>
<feature type="domain" description="UPF0506" evidence="6">
    <location>
        <begin position="82"/>
        <end position="140"/>
    </location>
</feature>
<organism evidence="7 8">
    <name type="scientific">Schistosoma japonicum</name>
    <name type="common">Blood fluke</name>
    <dbReference type="NCBI Taxonomy" id="6182"/>
    <lineage>
        <taxon>Eukaryota</taxon>
        <taxon>Metazoa</taxon>
        <taxon>Spiralia</taxon>
        <taxon>Lophotrochozoa</taxon>
        <taxon>Platyhelminthes</taxon>
        <taxon>Trematoda</taxon>
        <taxon>Digenea</taxon>
        <taxon>Strigeidida</taxon>
        <taxon>Schistosomatoidea</taxon>
        <taxon>Schistosomatidae</taxon>
        <taxon>Schistosoma</taxon>
    </lineage>
</organism>
<dbReference type="Proteomes" id="UP000311919">
    <property type="component" value="Unassembled WGS sequence"/>
</dbReference>
<dbReference type="InterPro" id="IPR021712">
    <property type="entry name" value="UPF0506"/>
</dbReference>
<keyword evidence="2" id="KW-0964">Secreted</keyword>